<feature type="region of interest" description="Disordered" evidence="1">
    <location>
        <begin position="1"/>
        <end position="53"/>
    </location>
</feature>
<evidence type="ECO:0000313" key="2">
    <source>
        <dbReference type="EMBL" id="KAH1122342.1"/>
    </source>
</evidence>
<name>A0A9D4AH61_9ROSI</name>
<dbReference type="EMBL" id="JAIQCV010000002">
    <property type="protein sequence ID" value="KAH1122342.1"/>
    <property type="molecule type" value="Genomic_DNA"/>
</dbReference>
<comment type="caution">
    <text evidence="2">The sequence shown here is derived from an EMBL/GenBank/DDBJ whole genome shotgun (WGS) entry which is preliminary data.</text>
</comment>
<accession>A0A9D4AH61</accession>
<proteinExistence type="predicted"/>
<reference evidence="2 3" key="1">
    <citation type="journal article" date="2021" name="Plant Biotechnol. J.">
        <title>Multi-omics assisted identification of the key and species-specific regulatory components of drought-tolerant mechanisms in Gossypium stocksii.</title>
        <authorList>
            <person name="Yu D."/>
            <person name="Ke L."/>
            <person name="Zhang D."/>
            <person name="Wu Y."/>
            <person name="Sun Y."/>
            <person name="Mei J."/>
            <person name="Sun J."/>
            <person name="Sun Y."/>
        </authorList>
    </citation>
    <scope>NUCLEOTIDE SEQUENCE [LARGE SCALE GENOMIC DNA]</scope>
    <source>
        <strain evidence="3">cv. E1</strain>
        <tissue evidence="2">Leaf</tissue>
    </source>
</reference>
<dbReference type="AlphaFoldDB" id="A0A9D4AH61"/>
<evidence type="ECO:0000313" key="3">
    <source>
        <dbReference type="Proteomes" id="UP000828251"/>
    </source>
</evidence>
<keyword evidence="3" id="KW-1185">Reference proteome</keyword>
<evidence type="ECO:0000256" key="1">
    <source>
        <dbReference type="SAM" id="MobiDB-lite"/>
    </source>
</evidence>
<sequence>MKEKENESERREKEFEKEKENESEYEERKEKKCEQEKQIETKSKNDFSKKISEKDEKKQEKISVILTNLHVPKNPCDEFQLQYLPDERRFHLIEKGKVEDEIKLQVLKGEQGKESLATKSRQSGLKVVNKIFDDLVFKRSSYFDLEHMFKLCITIPKVLSSSSSMLSLTFFIFVKVCDDGKFFASKWPNLRTNRLQEGGYDTNLVASCYDTTRRFKEWPKLEGPKCKMKLNYKLIQLNRRHLQFIAS</sequence>
<protein>
    <submittedName>
        <fullName evidence="2">Uncharacterized protein</fullName>
    </submittedName>
</protein>
<dbReference type="OrthoDB" id="10621285at2759"/>
<dbReference type="Proteomes" id="UP000828251">
    <property type="component" value="Unassembled WGS sequence"/>
</dbReference>
<gene>
    <name evidence="2" type="ORF">J1N35_005502</name>
</gene>
<organism evidence="2 3">
    <name type="scientific">Gossypium stocksii</name>
    <dbReference type="NCBI Taxonomy" id="47602"/>
    <lineage>
        <taxon>Eukaryota</taxon>
        <taxon>Viridiplantae</taxon>
        <taxon>Streptophyta</taxon>
        <taxon>Embryophyta</taxon>
        <taxon>Tracheophyta</taxon>
        <taxon>Spermatophyta</taxon>
        <taxon>Magnoliopsida</taxon>
        <taxon>eudicotyledons</taxon>
        <taxon>Gunneridae</taxon>
        <taxon>Pentapetalae</taxon>
        <taxon>rosids</taxon>
        <taxon>malvids</taxon>
        <taxon>Malvales</taxon>
        <taxon>Malvaceae</taxon>
        <taxon>Malvoideae</taxon>
        <taxon>Gossypium</taxon>
    </lineage>
</organism>